<dbReference type="PROSITE" id="PS50994">
    <property type="entry name" value="INTEGRASE"/>
    <property type="match status" value="1"/>
</dbReference>
<dbReference type="NCBIfam" id="NF033516">
    <property type="entry name" value="transpos_IS3"/>
    <property type="match status" value="1"/>
</dbReference>
<keyword evidence="7" id="KW-1185">Reference proteome</keyword>
<evidence type="ECO:0000256" key="1">
    <source>
        <dbReference type="ARBA" id="ARBA00002286"/>
    </source>
</evidence>
<dbReference type="Proteomes" id="UP000831859">
    <property type="component" value="Chromosome"/>
</dbReference>
<dbReference type="EMBL" id="CP093362">
    <property type="protein sequence ID" value="UQS85163.1"/>
    <property type="molecule type" value="Genomic_DNA"/>
</dbReference>
<evidence type="ECO:0000259" key="2">
    <source>
        <dbReference type="PROSITE" id="PS50994"/>
    </source>
</evidence>
<dbReference type="SUPFAM" id="SSF53098">
    <property type="entry name" value="Ribonuclease H-like"/>
    <property type="match status" value="1"/>
</dbReference>
<gene>
    <name evidence="4" type="ORF">MOO46_00745</name>
    <name evidence="5" type="ORF">MOO46_01865</name>
    <name evidence="6" type="ORF">MOO46_02275</name>
    <name evidence="3" type="ORF">MOO46_04700</name>
</gene>
<dbReference type="InterPro" id="IPR036388">
    <property type="entry name" value="WH-like_DNA-bd_sf"/>
</dbReference>
<dbReference type="InterPro" id="IPR001584">
    <property type="entry name" value="Integrase_cat-core"/>
</dbReference>
<name>A0ABY4PHP0_9LACO</name>
<dbReference type="PANTHER" id="PTHR46889">
    <property type="entry name" value="TRANSPOSASE INSF FOR INSERTION SEQUENCE IS3B-RELATED"/>
    <property type="match status" value="1"/>
</dbReference>
<evidence type="ECO:0000313" key="3">
    <source>
        <dbReference type="EMBL" id="UQS84555.1"/>
    </source>
</evidence>
<dbReference type="Pfam" id="PF13518">
    <property type="entry name" value="HTH_28"/>
    <property type="match status" value="2"/>
</dbReference>
<comment type="function">
    <text evidence="1">Involved in the transposition of the insertion sequence.</text>
</comment>
<sequence length="443" mass="52402">MVKFSYEFKLNVVLEYLQGYGSTYLCKKYNIVNPSTVLLWINMYKAYGLKGLIVRNYGKVYSGEYKIKVLNWMHTQQKSYPETALHFNISASSTIFTWQRRMETKGIRSLYNKRGRPKMQKTELKVTSCQKNLANEYMIKYVYTKIQMKHPKSSKFEVVHKLINQLKSLSKSYILQVIQYSRSVYYYNLKKAKLSYDNSYIENKIKNIIIKHAAYGYRRITAVLRQSGLKINHKRVQNIMKRNNWQCKLFSRRKRKYNSYKGQVGRIANNILNGDFTANKFGQKITTDVSEFRYGNEDINHRVYLSPVMDLYSDKILSFNISRHPNVSFTLKALNEAMLNLKSLPYRTIVHSDQGFQYQHHSWVNTLKKYNAIQSMSRKGTCLDNAQMESFFHIMKSEMMNVHYNTKESLIHAMKVWIKDYNNNRIKEKLGYQSPNKYLGLIS</sequence>
<dbReference type="InterPro" id="IPR055247">
    <property type="entry name" value="InsJ-like_HTH"/>
</dbReference>
<dbReference type="PANTHER" id="PTHR46889:SF4">
    <property type="entry name" value="TRANSPOSASE INSO FOR INSERTION SEQUENCE ELEMENT IS911B-RELATED"/>
    <property type="match status" value="1"/>
</dbReference>
<dbReference type="InterPro" id="IPR010921">
    <property type="entry name" value="Trp_repressor/repl_initiator"/>
</dbReference>
<organism evidence="5 7">
    <name type="scientific">Apilactobacillus apisilvae</name>
    <dbReference type="NCBI Taxonomy" id="2923364"/>
    <lineage>
        <taxon>Bacteria</taxon>
        <taxon>Bacillati</taxon>
        <taxon>Bacillota</taxon>
        <taxon>Bacilli</taxon>
        <taxon>Lactobacillales</taxon>
        <taxon>Lactobacillaceae</taxon>
        <taxon>Apilactobacillus</taxon>
    </lineage>
</organism>
<dbReference type="Gene3D" id="3.30.420.10">
    <property type="entry name" value="Ribonuclease H-like superfamily/Ribonuclease H"/>
    <property type="match status" value="1"/>
</dbReference>
<dbReference type="Pfam" id="PF13276">
    <property type="entry name" value="HTH_21"/>
    <property type="match status" value="1"/>
</dbReference>
<dbReference type="InterPro" id="IPR048020">
    <property type="entry name" value="Transpos_IS3"/>
</dbReference>
<dbReference type="EMBL" id="CP093362">
    <property type="protein sequence ID" value="UQS85433.1"/>
    <property type="molecule type" value="Genomic_DNA"/>
</dbReference>
<protein>
    <submittedName>
        <fullName evidence="5">IS3 family transposase</fullName>
    </submittedName>
</protein>
<proteinExistence type="predicted"/>
<dbReference type="SUPFAM" id="SSF46689">
    <property type="entry name" value="Homeodomain-like"/>
    <property type="match status" value="1"/>
</dbReference>
<dbReference type="RefSeq" id="WP_249510541.1">
    <property type="nucleotide sequence ID" value="NZ_CP093362.1"/>
</dbReference>
<dbReference type="EMBL" id="CP093362">
    <property type="protein sequence ID" value="UQS85361.1"/>
    <property type="molecule type" value="Genomic_DNA"/>
</dbReference>
<evidence type="ECO:0000313" key="4">
    <source>
        <dbReference type="EMBL" id="UQS85163.1"/>
    </source>
</evidence>
<dbReference type="Pfam" id="PF13333">
    <property type="entry name" value="rve_2"/>
    <property type="match status" value="1"/>
</dbReference>
<accession>A0ABY4PHP0</accession>
<feature type="domain" description="Integrase catalytic" evidence="2">
    <location>
        <begin position="276"/>
        <end position="443"/>
    </location>
</feature>
<dbReference type="InterPro" id="IPR012337">
    <property type="entry name" value="RNaseH-like_sf"/>
</dbReference>
<dbReference type="SUPFAM" id="SSF48295">
    <property type="entry name" value="TrpR-like"/>
    <property type="match status" value="1"/>
</dbReference>
<dbReference type="InterPro" id="IPR050900">
    <property type="entry name" value="Transposase_IS3/IS150/IS904"/>
</dbReference>
<dbReference type="InterPro" id="IPR025948">
    <property type="entry name" value="HTH-like_dom"/>
</dbReference>
<dbReference type="InterPro" id="IPR036397">
    <property type="entry name" value="RNaseH_sf"/>
</dbReference>
<dbReference type="Gene3D" id="1.10.10.10">
    <property type="entry name" value="Winged helix-like DNA-binding domain superfamily/Winged helix DNA-binding domain"/>
    <property type="match status" value="1"/>
</dbReference>
<dbReference type="InterPro" id="IPR009057">
    <property type="entry name" value="Homeodomain-like_sf"/>
</dbReference>
<dbReference type="Pfam" id="PF00665">
    <property type="entry name" value="rve"/>
    <property type="match status" value="1"/>
</dbReference>
<evidence type="ECO:0000313" key="6">
    <source>
        <dbReference type="EMBL" id="UQS85433.1"/>
    </source>
</evidence>
<evidence type="ECO:0000313" key="5">
    <source>
        <dbReference type="EMBL" id="UQS85361.1"/>
    </source>
</evidence>
<evidence type="ECO:0000313" key="7">
    <source>
        <dbReference type="Proteomes" id="UP000831859"/>
    </source>
</evidence>
<reference evidence="5 7" key="1">
    <citation type="journal article" date="2022" name="Int. J. Syst. Evol. Microbiol.">
        <title>Apilactobacillus apisilvae sp. nov., Nicolia spurrieriana gen. nov. sp. nov., Bombilactobacillus folatiphilus sp. nov. and Bombilactobacillus thymidiniphilus sp. nov., four new lactic acid bacterial isolates from stingless bees Tetragonula carbonaria and Austroplebeia australis.</title>
        <authorList>
            <person name="Oliphant S.A."/>
            <person name="Watson-Haigh N.S."/>
            <person name="Sumby K.M."/>
            <person name="Gardner J."/>
            <person name="Groom S."/>
            <person name="Jiranek V."/>
        </authorList>
    </citation>
    <scope>NUCLEOTIDE SEQUENCE [LARGE SCALE GENOMIC DNA]</scope>
    <source>
        <strain evidence="5 7">SG5_A10</strain>
    </source>
</reference>
<dbReference type="EMBL" id="CP093362">
    <property type="protein sequence ID" value="UQS84555.1"/>
    <property type="molecule type" value="Genomic_DNA"/>
</dbReference>